<accession>A0A6C0CBG3</accession>
<dbReference type="EMBL" id="MN739373">
    <property type="protein sequence ID" value="QHT01462.1"/>
    <property type="molecule type" value="Genomic_DNA"/>
</dbReference>
<organism evidence="3">
    <name type="scientific">viral metagenome</name>
    <dbReference type="NCBI Taxonomy" id="1070528"/>
    <lineage>
        <taxon>unclassified sequences</taxon>
        <taxon>metagenomes</taxon>
        <taxon>organismal metagenomes</taxon>
    </lineage>
</organism>
<protein>
    <submittedName>
        <fullName evidence="3">Uncharacterized protein</fullName>
    </submittedName>
</protein>
<dbReference type="InterPro" id="IPR007569">
    <property type="entry name" value="DUF559"/>
</dbReference>
<reference evidence="3" key="1">
    <citation type="journal article" date="2020" name="Nature">
        <title>Giant virus diversity and host interactions through global metagenomics.</title>
        <authorList>
            <person name="Schulz F."/>
            <person name="Roux S."/>
            <person name="Paez-Espino D."/>
            <person name="Jungbluth S."/>
            <person name="Walsh D.A."/>
            <person name="Denef V.J."/>
            <person name="McMahon K.D."/>
            <person name="Konstantinidis K.T."/>
            <person name="Eloe-Fadrosh E.A."/>
            <person name="Kyrpides N.C."/>
            <person name="Woyke T."/>
        </authorList>
    </citation>
    <scope>NUCLEOTIDE SEQUENCE</scope>
    <source>
        <strain evidence="3">GVMAG-M-3300020192-26</strain>
    </source>
</reference>
<dbReference type="InterPro" id="IPR025487">
    <property type="entry name" value="DUF4379"/>
</dbReference>
<feature type="domain" description="Treble clef zinc finger" evidence="2">
    <location>
        <begin position="27"/>
        <end position="77"/>
    </location>
</feature>
<proteinExistence type="predicted"/>
<dbReference type="Pfam" id="PF14311">
    <property type="entry name" value="DUF4379"/>
    <property type="match status" value="1"/>
</dbReference>
<feature type="domain" description="DUF559" evidence="1">
    <location>
        <begin position="298"/>
        <end position="401"/>
    </location>
</feature>
<dbReference type="Pfam" id="PF04480">
    <property type="entry name" value="DUF559"/>
    <property type="match status" value="1"/>
</dbReference>
<evidence type="ECO:0000259" key="2">
    <source>
        <dbReference type="Pfam" id="PF14311"/>
    </source>
</evidence>
<dbReference type="AlphaFoldDB" id="A0A6C0CBG3"/>
<evidence type="ECO:0000313" key="3">
    <source>
        <dbReference type="EMBL" id="QHT01462.1"/>
    </source>
</evidence>
<dbReference type="Gene3D" id="3.40.960.10">
    <property type="entry name" value="VSR Endonuclease"/>
    <property type="match status" value="1"/>
</dbReference>
<name>A0A6C0CBG3_9ZZZZ</name>
<evidence type="ECO:0000259" key="1">
    <source>
        <dbReference type="Pfam" id="PF04480"/>
    </source>
</evidence>
<sequence>MSKISHEKSLASFFEEVLLNERSIALSWSNKNVVGVGDISKWSKENYLFNCNKCKHSVVRSPYSLMKNQTCPYCNGRKLCDNDLCESCAKKSFLSSSKIKCWSSQNTVSARNVSIRSGIKYIFNCDKCSHSFETSPDNIAHGWWCPFCANKKLCADESCEICKLKSFACHPMSEHWSSKNLLNPRQILKYTHEKYIFNCDKCGHSPIISIICVTLQNHFCPYCANQSLCDDLKCETCIEKTFIMHDKSKYWSDENDKLPSQVFKNSNIKYKFDCPNCNQIYIAAPYHVSNGKWCKCTINKTETKLKQFLKQKFTYDVRTQPTFSWCKNIKYLPFDFLIEKFKLFIEIDGRQHFVQVKNWGNPVETQKRDIYKMKQANFHGYSVIRIFQEDVWGNKNNWEMNLLDCIKKYDIPVNIYIGNKYTYPYTKIGSIYKQREDLADESVLCAIEFIDDIINNEYYRTIFDNNKIDHSQTQQFQKMLLKNPYFLKTLISFIRHMFKKGSWKK</sequence>